<dbReference type="Gene3D" id="2.60.200.20">
    <property type="match status" value="1"/>
</dbReference>
<dbReference type="PANTHER" id="PTHR45138">
    <property type="entry name" value="REGULATORY COMPONENTS OF SENSORY TRANSDUCTION SYSTEM"/>
    <property type="match status" value="1"/>
</dbReference>
<dbReference type="AlphaFoldDB" id="A0A450ZKR7"/>
<dbReference type="PROSITE" id="PS50887">
    <property type="entry name" value="GGDEF"/>
    <property type="match status" value="1"/>
</dbReference>
<proteinExistence type="predicted"/>
<dbReference type="EC" id="2.7.7.65" evidence="2"/>
<evidence type="ECO:0000256" key="2">
    <source>
        <dbReference type="ARBA" id="ARBA00012528"/>
    </source>
</evidence>
<dbReference type="EMBL" id="CAADFY010000042">
    <property type="protein sequence ID" value="VFK54386.1"/>
    <property type="molecule type" value="Genomic_DNA"/>
</dbReference>
<dbReference type="PROSITE" id="PS50006">
    <property type="entry name" value="FHA_DOMAIN"/>
    <property type="match status" value="1"/>
</dbReference>
<dbReference type="CDD" id="cd00060">
    <property type="entry name" value="FHA"/>
    <property type="match status" value="1"/>
</dbReference>
<dbReference type="EMBL" id="CAADFV010000042">
    <property type="protein sequence ID" value="VFK56648.1"/>
    <property type="molecule type" value="Genomic_DNA"/>
</dbReference>
<accession>A0A450ZKR7</accession>
<dbReference type="InterPro" id="IPR043128">
    <property type="entry name" value="Rev_trsase/Diguanyl_cyclase"/>
</dbReference>
<dbReference type="FunFam" id="3.30.70.270:FF:000001">
    <property type="entry name" value="Diguanylate cyclase domain protein"/>
    <property type="match status" value="1"/>
</dbReference>
<evidence type="ECO:0000256" key="1">
    <source>
        <dbReference type="ARBA" id="ARBA00001946"/>
    </source>
</evidence>
<dbReference type="SUPFAM" id="SSF49879">
    <property type="entry name" value="SMAD/FHA domain"/>
    <property type="match status" value="1"/>
</dbReference>
<evidence type="ECO:0000259" key="4">
    <source>
        <dbReference type="PROSITE" id="PS50006"/>
    </source>
</evidence>
<dbReference type="GO" id="GO:0043709">
    <property type="term" value="P:cell adhesion involved in single-species biofilm formation"/>
    <property type="evidence" value="ECO:0007669"/>
    <property type="project" value="TreeGrafter"/>
</dbReference>
<dbReference type="GO" id="GO:1902201">
    <property type="term" value="P:negative regulation of bacterial-type flagellum-dependent cell motility"/>
    <property type="evidence" value="ECO:0007669"/>
    <property type="project" value="TreeGrafter"/>
</dbReference>
<dbReference type="CDD" id="cd01949">
    <property type="entry name" value="GGDEF"/>
    <property type="match status" value="1"/>
</dbReference>
<gene>
    <name evidence="7" type="ORF">BECKTUN1418D_GA0071000_103010</name>
    <name evidence="8" type="ORF">BECKTUN1418E_GA0071001_10427</name>
    <name evidence="6" type="ORF">BECKTUN1418F_GA0071002_10427</name>
</gene>
<feature type="domain" description="FHA" evidence="4">
    <location>
        <begin position="53"/>
        <end position="103"/>
    </location>
</feature>
<name>A0A450ZKR7_9GAMM</name>
<dbReference type="GO" id="GO:0005886">
    <property type="term" value="C:plasma membrane"/>
    <property type="evidence" value="ECO:0007669"/>
    <property type="project" value="TreeGrafter"/>
</dbReference>
<evidence type="ECO:0000256" key="3">
    <source>
        <dbReference type="ARBA" id="ARBA00034247"/>
    </source>
</evidence>
<dbReference type="InterPro" id="IPR000160">
    <property type="entry name" value="GGDEF_dom"/>
</dbReference>
<dbReference type="SUPFAM" id="SSF55073">
    <property type="entry name" value="Nucleotide cyclase"/>
    <property type="match status" value="1"/>
</dbReference>
<comment type="catalytic activity">
    <reaction evidence="3">
        <text>2 GTP = 3',3'-c-di-GMP + 2 diphosphate</text>
        <dbReference type="Rhea" id="RHEA:24898"/>
        <dbReference type="ChEBI" id="CHEBI:33019"/>
        <dbReference type="ChEBI" id="CHEBI:37565"/>
        <dbReference type="ChEBI" id="CHEBI:58805"/>
        <dbReference type="EC" id="2.7.7.65"/>
    </reaction>
</comment>
<dbReference type="Pfam" id="PF00990">
    <property type="entry name" value="GGDEF"/>
    <property type="match status" value="1"/>
</dbReference>
<organism evidence="6">
    <name type="scientific">Candidatus Kentrum sp. TUN</name>
    <dbReference type="NCBI Taxonomy" id="2126343"/>
    <lineage>
        <taxon>Bacteria</taxon>
        <taxon>Pseudomonadati</taxon>
        <taxon>Pseudomonadota</taxon>
        <taxon>Gammaproteobacteria</taxon>
        <taxon>Candidatus Kentrum</taxon>
    </lineage>
</organism>
<dbReference type="EMBL" id="CAADFX010000030">
    <property type="protein sequence ID" value="VFK55281.1"/>
    <property type="molecule type" value="Genomic_DNA"/>
</dbReference>
<protein>
    <recommendedName>
        <fullName evidence="2">diguanylate cyclase</fullName>
        <ecNumber evidence="2">2.7.7.65</ecNumber>
    </recommendedName>
</protein>
<feature type="domain" description="GGDEF" evidence="5">
    <location>
        <begin position="172"/>
        <end position="303"/>
    </location>
</feature>
<dbReference type="InterPro" id="IPR029787">
    <property type="entry name" value="Nucleotide_cyclase"/>
</dbReference>
<dbReference type="InterPro" id="IPR050469">
    <property type="entry name" value="Diguanylate_Cyclase"/>
</dbReference>
<sequence>MWVSPHNHSSSSYNSRNFIPRKHRVLERTQAVLLAISGIIEGKLFLLDRKSKFTIGRAKSCDICLIHTDISQRHARLAITETGEVVITDLATTHGTYVDGIAISHHTLADGAIIQIGPTDALKFTYINHLEKSFHLNQYRKTIYDDLTGAFNRRYFLMALRQELAYAIHYRESISLILVDIDRFKQINDSQGHVVGDGVLRRMVAVIQGNLRKEDILARYGGEEFGIILRGKNVEQAHVIANRVRHSVERTAFNNVDKSFYITISAGVASYDQGYPSNGVLEMLTQADKQLYRAKAMGGNHTF</sequence>
<comment type="cofactor">
    <cofactor evidence="1">
        <name>Mg(2+)</name>
        <dbReference type="ChEBI" id="CHEBI:18420"/>
    </cofactor>
</comment>
<evidence type="ECO:0000259" key="5">
    <source>
        <dbReference type="PROSITE" id="PS50887"/>
    </source>
</evidence>
<dbReference type="InterPro" id="IPR008984">
    <property type="entry name" value="SMAD_FHA_dom_sf"/>
</dbReference>
<reference evidence="6" key="1">
    <citation type="submission" date="2019-02" db="EMBL/GenBank/DDBJ databases">
        <authorList>
            <person name="Gruber-Vodicka R. H."/>
            <person name="Seah K. B. B."/>
        </authorList>
    </citation>
    <scope>NUCLEOTIDE SEQUENCE</scope>
    <source>
        <strain evidence="7">BECK_BY1</strain>
        <strain evidence="8">BECK_BY2</strain>
        <strain evidence="6">BECK_BY3</strain>
    </source>
</reference>
<dbReference type="InterPro" id="IPR000253">
    <property type="entry name" value="FHA_dom"/>
</dbReference>
<evidence type="ECO:0000313" key="8">
    <source>
        <dbReference type="EMBL" id="VFK56648.1"/>
    </source>
</evidence>
<evidence type="ECO:0000313" key="6">
    <source>
        <dbReference type="EMBL" id="VFK54386.1"/>
    </source>
</evidence>
<dbReference type="NCBIfam" id="TIGR00254">
    <property type="entry name" value="GGDEF"/>
    <property type="match status" value="1"/>
</dbReference>
<dbReference type="PANTHER" id="PTHR45138:SF9">
    <property type="entry name" value="DIGUANYLATE CYCLASE DGCM-RELATED"/>
    <property type="match status" value="1"/>
</dbReference>
<dbReference type="GO" id="GO:0052621">
    <property type="term" value="F:diguanylate cyclase activity"/>
    <property type="evidence" value="ECO:0007669"/>
    <property type="project" value="UniProtKB-EC"/>
</dbReference>
<dbReference type="SMART" id="SM00267">
    <property type="entry name" value="GGDEF"/>
    <property type="match status" value="1"/>
</dbReference>
<dbReference type="Pfam" id="PF00498">
    <property type="entry name" value="FHA"/>
    <property type="match status" value="1"/>
</dbReference>
<dbReference type="Gene3D" id="3.30.70.270">
    <property type="match status" value="1"/>
</dbReference>
<dbReference type="SMART" id="SM00240">
    <property type="entry name" value="FHA"/>
    <property type="match status" value="1"/>
</dbReference>
<evidence type="ECO:0000313" key="7">
    <source>
        <dbReference type="EMBL" id="VFK55281.1"/>
    </source>
</evidence>